<evidence type="ECO:0000313" key="2">
    <source>
        <dbReference type="EMBL" id="EFP95021.1"/>
    </source>
</evidence>
<accession>E3BPD2</accession>
<gene>
    <name evidence="2" type="ORF">VIBC2010_03892</name>
</gene>
<dbReference type="Proteomes" id="UP000002943">
    <property type="component" value="Unassembled WGS sequence"/>
</dbReference>
<keyword evidence="2" id="KW-0282">Flagellum</keyword>
<keyword evidence="2" id="KW-0966">Cell projection</keyword>
<evidence type="ECO:0000259" key="1">
    <source>
        <dbReference type="Pfam" id="PF01052"/>
    </source>
</evidence>
<dbReference type="OrthoDB" id="5813272at2"/>
<organism evidence="2 3">
    <name type="scientific">Vibrio caribbeanicus ATCC BAA-2122</name>
    <dbReference type="NCBI Taxonomy" id="796620"/>
    <lineage>
        <taxon>Bacteria</taxon>
        <taxon>Pseudomonadati</taxon>
        <taxon>Pseudomonadota</taxon>
        <taxon>Gammaproteobacteria</taxon>
        <taxon>Vibrionales</taxon>
        <taxon>Vibrionaceae</taxon>
        <taxon>Vibrio</taxon>
    </lineage>
</organism>
<dbReference type="RefSeq" id="WP_009603035.1">
    <property type="nucleotide sequence ID" value="NZ_AEIU01000108.1"/>
</dbReference>
<dbReference type="Gene3D" id="2.30.330.10">
    <property type="entry name" value="SpoA-like"/>
    <property type="match status" value="1"/>
</dbReference>
<feature type="domain" description="Flagellar motor switch protein FliN-like C-terminal" evidence="1">
    <location>
        <begin position="201"/>
        <end position="264"/>
    </location>
</feature>
<sequence>MLNRPDAFIDDYENVNVESLGKPIHIIRENLESLISQSCSDLSYDFEKWLKKQRVDTKLKYVSVHHFNSDDIQQGVRCIFKHQSGGCLHIKSEQTLLMMLADHFYNANTQRSKEKISNSDIRLQETIGEKVANWLAPSTMWTPTSSATLVGTGIWVQLMITTKEAHGVIDIFLDQQLIDTLSAELELTPNESMYEDFCLSLTQTPIKLNIVLSKKTMPLSNLLSLRPNDILPIDLSSTAPAHVGEEYLFRGRVAERDSQLVLIISNDKEPQT</sequence>
<proteinExistence type="predicted"/>
<dbReference type="eggNOG" id="COG1868">
    <property type="taxonomic scope" value="Bacteria"/>
</dbReference>
<keyword evidence="2" id="KW-0969">Cilium</keyword>
<dbReference type="Pfam" id="PF01052">
    <property type="entry name" value="FliMN_C"/>
    <property type="match status" value="1"/>
</dbReference>
<evidence type="ECO:0000313" key="3">
    <source>
        <dbReference type="Proteomes" id="UP000002943"/>
    </source>
</evidence>
<comment type="caution">
    <text evidence="2">The sequence shown here is derived from an EMBL/GenBank/DDBJ whole genome shotgun (WGS) entry which is preliminary data.</text>
</comment>
<name>E3BPD2_9VIBR</name>
<dbReference type="InterPro" id="IPR001543">
    <property type="entry name" value="FliN-like_C"/>
</dbReference>
<keyword evidence="3" id="KW-1185">Reference proteome</keyword>
<dbReference type="EMBL" id="AEIU01000108">
    <property type="protein sequence ID" value="EFP95021.1"/>
    <property type="molecule type" value="Genomic_DNA"/>
</dbReference>
<protein>
    <submittedName>
        <fullName evidence="2">Putative flagellar motor switch protein</fullName>
    </submittedName>
</protein>
<dbReference type="SUPFAM" id="SSF101801">
    <property type="entry name" value="Surface presentation of antigens (SPOA)"/>
    <property type="match status" value="1"/>
</dbReference>
<dbReference type="InterPro" id="IPR036429">
    <property type="entry name" value="SpoA-like_sf"/>
</dbReference>
<dbReference type="STRING" id="796620.VIBC2010_03892"/>
<dbReference type="AlphaFoldDB" id="E3BPD2"/>
<reference evidence="2 3" key="1">
    <citation type="journal article" date="2012" name="Int. J. Syst. Evol. Microbiol.">
        <title>Vibrio caribbeanicus sp. nov., isolated from the marine sponge Scleritoderma cyanea.</title>
        <authorList>
            <person name="Hoffmann M."/>
            <person name="Monday S.R."/>
            <person name="Allard M.W."/>
            <person name="Strain E.A."/>
            <person name="Whittaker P."/>
            <person name="Naum M."/>
            <person name="McCarthy P.J."/>
            <person name="Lopez J.V."/>
            <person name="Fischer M."/>
            <person name="Brown E.W."/>
        </authorList>
    </citation>
    <scope>NUCLEOTIDE SEQUENCE [LARGE SCALE GENOMIC DNA]</scope>
    <source>
        <strain evidence="2 3">ATCC BAA-2122</strain>
    </source>
</reference>